<keyword evidence="4" id="KW-1185">Reference proteome</keyword>
<dbReference type="Proteomes" id="UP000006038">
    <property type="component" value="Chromosome 9"/>
</dbReference>
<protein>
    <recommendedName>
        <fullName evidence="5">Secreted protein</fullName>
    </recommendedName>
</protein>
<feature type="chain" id="PRO_5003774588" description="Secreted protein" evidence="2">
    <location>
        <begin position="19"/>
        <end position="100"/>
    </location>
</feature>
<evidence type="ECO:0000313" key="4">
    <source>
        <dbReference type="Proteomes" id="UP000006038"/>
    </source>
</evidence>
<evidence type="ECO:0000256" key="1">
    <source>
        <dbReference type="SAM" id="MobiDB-lite"/>
    </source>
</evidence>
<reference evidence="3" key="2">
    <citation type="submission" date="2013-04" db="UniProtKB">
        <authorList>
            <consortium name="EnsemblPlants"/>
        </authorList>
    </citation>
    <scope>IDENTIFICATION</scope>
</reference>
<evidence type="ECO:0000256" key="2">
    <source>
        <dbReference type="SAM" id="SignalP"/>
    </source>
</evidence>
<feature type="region of interest" description="Disordered" evidence="1">
    <location>
        <begin position="20"/>
        <end position="43"/>
    </location>
</feature>
<accession>J3MZ86</accession>
<sequence>MTTPVWGTSIFLPLVASAVSPRGGKPSHARARRANGCTGTHSHRSVEAMAPLVQAAAAMIAKPPPAPAPVPPKNSVALLPPGAKRGGRRFRDFVVLLCCC</sequence>
<evidence type="ECO:0008006" key="5">
    <source>
        <dbReference type="Google" id="ProtNLM"/>
    </source>
</evidence>
<keyword evidence="2" id="KW-0732">Signal</keyword>
<dbReference type="HOGENOM" id="CLU_2310440_0_0_1"/>
<reference evidence="3" key="1">
    <citation type="journal article" date="2013" name="Nat. Commun.">
        <title>Whole-genome sequencing of Oryza brachyantha reveals mechanisms underlying Oryza genome evolution.</title>
        <authorList>
            <person name="Chen J."/>
            <person name="Huang Q."/>
            <person name="Gao D."/>
            <person name="Wang J."/>
            <person name="Lang Y."/>
            <person name="Liu T."/>
            <person name="Li B."/>
            <person name="Bai Z."/>
            <person name="Luis Goicoechea J."/>
            <person name="Liang C."/>
            <person name="Chen C."/>
            <person name="Zhang W."/>
            <person name="Sun S."/>
            <person name="Liao Y."/>
            <person name="Zhang X."/>
            <person name="Yang L."/>
            <person name="Song C."/>
            <person name="Wang M."/>
            <person name="Shi J."/>
            <person name="Liu G."/>
            <person name="Liu J."/>
            <person name="Zhou H."/>
            <person name="Zhou W."/>
            <person name="Yu Q."/>
            <person name="An N."/>
            <person name="Chen Y."/>
            <person name="Cai Q."/>
            <person name="Wang B."/>
            <person name="Liu B."/>
            <person name="Min J."/>
            <person name="Huang Y."/>
            <person name="Wu H."/>
            <person name="Li Z."/>
            <person name="Zhang Y."/>
            <person name="Yin Y."/>
            <person name="Song W."/>
            <person name="Jiang J."/>
            <person name="Jackson S.A."/>
            <person name="Wing R.A."/>
            <person name="Wang J."/>
            <person name="Chen M."/>
        </authorList>
    </citation>
    <scope>NUCLEOTIDE SEQUENCE [LARGE SCALE GENOMIC DNA]</scope>
    <source>
        <strain evidence="3">cv. IRGC 101232</strain>
    </source>
</reference>
<organism evidence="3">
    <name type="scientific">Oryza brachyantha</name>
    <name type="common">malo sina</name>
    <dbReference type="NCBI Taxonomy" id="4533"/>
    <lineage>
        <taxon>Eukaryota</taxon>
        <taxon>Viridiplantae</taxon>
        <taxon>Streptophyta</taxon>
        <taxon>Embryophyta</taxon>
        <taxon>Tracheophyta</taxon>
        <taxon>Spermatophyta</taxon>
        <taxon>Magnoliopsida</taxon>
        <taxon>Liliopsida</taxon>
        <taxon>Poales</taxon>
        <taxon>Poaceae</taxon>
        <taxon>BOP clade</taxon>
        <taxon>Oryzoideae</taxon>
        <taxon>Oryzeae</taxon>
        <taxon>Oryzinae</taxon>
        <taxon>Oryza</taxon>
    </lineage>
</organism>
<feature type="signal peptide" evidence="2">
    <location>
        <begin position="1"/>
        <end position="18"/>
    </location>
</feature>
<proteinExistence type="predicted"/>
<dbReference type="AlphaFoldDB" id="J3MZ86"/>
<name>J3MZ86_ORYBR</name>
<evidence type="ECO:0000313" key="3">
    <source>
        <dbReference type="EnsemblPlants" id="OB09G23150.1"/>
    </source>
</evidence>
<dbReference type="EnsemblPlants" id="OB09G23150.1">
    <property type="protein sequence ID" value="OB09G23150.1"/>
    <property type="gene ID" value="OB09G23150"/>
</dbReference>
<dbReference type="Gramene" id="OB09G23150.1">
    <property type="protein sequence ID" value="OB09G23150.1"/>
    <property type="gene ID" value="OB09G23150"/>
</dbReference>